<proteinExistence type="predicted"/>
<evidence type="ECO:0000256" key="1">
    <source>
        <dbReference type="SAM" id="MobiDB-lite"/>
    </source>
</evidence>
<feature type="compositionally biased region" description="Basic and acidic residues" evidence="1">
    <location>
        <begin position="1"/>
        <end position="22"/>
    </location>
</feature>
<sequence length="58" mass="6842">MIKERDVGRGERDNKNKPRPQQEDGAQCLTHQGQHYFICQPRQGMRQQLLFAAFFSCF</sequence>
<protein>
    <submittedName>
        <fullName evidence="2">Uncharacterized protein</fullName>
    </submittedName>
</protein>
<comment type="caution">
    <text evidence="2">The sequence shown here is derived from an EMBL/GenBank/DDBJ whole genome shotgun (WGS) entry which is preliminary data.</text>
</comment>
<name>A0AAX3J146_9GAMM</name>
<evidence type="ECO:0000313" key="3">
    <source>
        <dbReference type="Proteomes" id="UP000433737"/>
    </source>
</evidence>
<gene>
    <name evidence="2" type="ORF">PANT111_120074</name>
</gene>
<feature type="region of interest" description="Disordered" evidence="1">
    <location>
        <begin position="1"/>
        <end position="26"/>
    </location>
</feature>
<dbReference type="AlphaFoldDB" id="A0AAX3J146"/>
<dbReference type="EMBL" id="CABWMH010000004">
    <property type="protein sequence ID" value="VXB14013.1"/>
    <property type="molecule type" value="Genomic_DNA"/>
</dbReference>
<accession>A0AAX3J146</accession>
<evidence type="ECO:0000313" key="2">
    <source>
        <dbReference type="EMBL" id="VXB14013.1"/>
    </source>
</evidence>
<organism evidence="2 3">
    <name type="scientific">Pantoea brenneri</name>
    <dbReference type="NCBI Taxonomy" id="472694"/>
    <lineage>
        <taxon>Bacteria</taxon>
        <taxon>Pseudomonadati</taxon>
        <taxon>Pseudomonadota</taxon>
        <taxon>Gammaproteobacteria</taxon>
        <taxon>Enterobacterales</taxon>
        <taxon>Erwiniaceae</taxon>
        <taxon>Pantoea</taxon>
    </lineage>
</organism>
<reference evidence="2 3" key="1">
    <citation type="submission" date="2019-10" db="EMBL/GenBank/DDBJ databases">
        <authorList>
            <person name="Karimi E."/>
        </authorList>
    </citation>
    <scope>NUCLEOTIDE SEQUENCE [LARGE SCALE GENOMIC DNA]</scope>
    <source>
        <strain evidence="2">Pantoea sp. 111</strain>
    </source>
</reference>
<dbReference type="Proteomes" id="UP000433737">
    <property type="component" value="Unassembled WGS sequence"/>
</dbReference>